<dbReference type="Proteomes" id="UP000532936">
    <property type="component" value="Unassembled WGS sequence"/>
</dbReference>
<proteinExistence type="predicted"/>
<protein>
    <submittedName>
        <fullName evidence="1">Uncharacterized protein</fullName>
    </submittedName>
</protein>
<organism evidence="1 4">
    <name type="scientific">Brevundimonas mediterranea</name>
    <dbReference type="NCBI Taxonomy" id="74329"/>
    <lineage>
        <taxon>Bacteria</taxon>
        <taxon>Pseudomonadati</taxon>
        <taxon>Pseudomonadota</taxon>
        <taxon>Alphaproteobacteria</taxon>
        <taxon>Caulobacterales</taxon>
        <taxon>Caulobacteraceae</taxon>
        <taxon>Brevundimonas</taxon>
    </lineage>
</organism>
<sequence>MSRSHLLAESLKRSADKPSTLKMAWTVIGALFGAPIHRGPSR</sequence>
<gene>
    <name evidence="2" type="ORF">BREV_BREV_00288</name>
    <name evidence="1" type="ORF">GGR11_000371</name>
</gene>
<dbReference type="RefSeq" id="WP_008261949.1">
    <property type="nucleotide sequence ID" value="NZ_CP048751.1"/>
</dbReference>
<accession>A0A7W6A250</accession>
<evidence type="ECO:0000313" key="2">
    <source>
        <dbReference type="EMBL" id="VDC50540.1"/>
    </source>
</evidence>
<name>A0A7W6A250_9CAUL</name>
<evidence type="ECO:0000313" key="4">
    <source>
        <dbReference type="Proteomes" id="UP000532936"/>
    </source>
</evidence>
<evidence type="ECO:0000313" key="3">
    <source>
        <dbReference type="Proteomes" id="UP000289220"/>
    </source>
</evidence>
<dbReference type="EMBL" id="JACIDA010000001">
    <property type="protein sequence ID" value="MBB3870857.1"/>
    <property type="molecule type" value="Genomic_DNA"/>
</dbReference>
<reference evidence="1 4" key="2">
    <citation type="submission" date="2020-08" db="EMBL/GenBank/DDBJ databases">
        <title>Genomic Encyclopedia of Type Strains, Phase IV (KMG-IV): sequencing the most valuable type-strain genomes for metagenomic binning, comparative biology and taxonomic classification.</title>
        <authorList>
            <person name="Goeker M."/>
        </authorList>
    </citation>
    <scope>NUCLEOTIDE SEQUENCE [LARGE SCALE GENOMIC DNA]</scope>
    <source>
        <strain evidence="1 4">DSM 14878</strain>
    </source>
</reference>
<reference evidence="2 3" key="1">
    <citation type="submission" date="2018-11" db="EMBL/GenBank/DDBJ databases">
        <authorList>
            <person name="Peiro R."/>
            <person name="Begona"/>
            <person name="Cbmso G."/>
            <person name="Lopez M."/>
            <person name="Gonzalez S."/>
            <person name="Sacristan E."/>
            <person name="Castillo E."/>
        </authorList>
    </citation>
    <scope>NUCLEOTIDE SEQUENCE [LARGE SCALE GENOMIC DNA]</scope>
    <source>
        <strain evidence="2">Brev_genome</strain>
    </source>
</reference>
<dbReference type="Proteomes" id="UP000289220">
    <property type="component" value="Unassembled WGS sequence"/>
</dbReference>
<dbReference type="AlphaFoldDB" id="A0A7W6A250"/>
<comment type="caution">
    <text evidence="1">The sequence shown here is derived from an EMBL/GenBank/DDBJ whole genome shotgun (WGS) entry which is preliminary data.</text>
</comment>
<evidence type="ECO:0000313" key="1">
    <source>
        <dbReference type="EMBL" id="MBB3870857.1"/>
    </source>
</evidence>
<dbReference type="EMBL" id="UXHF01000003">
    <property type="protein sequence ID" value="VDC50540.1"/>
    <property type="molecule type" value="Genomic_DNA"/>
</dbReference>
<keyword evidence="3" id="KW-1185">Reference proteome</keyword>